<organism evidence="8 9">
    <name type="scientific">Cyanidium caldarium</name>
    <name type="common">Red alga</name>
    <dbReference type="NCBI Taxonomy" id="2771"/>
    <lineage>
        <taxon>Eukaryota</taxon>
        <taxon>Rhodophyta</taxon>
        <taxon>Bangiophyceae</taxon>
        <taxon>Cyanidiales</taxon>
        <taxon>Cyanidiaceae</taxon>
        <taxon>Cyanidium</taxon>
    </lineage>
</organism>
<dbReference type="PANTHER" id="PTHR12341">
    <property type="entry name" value="5'-&gt;3' EXORIBONUCLEASE"/>
    <property type="match status" value="1"/>
</dbReference>
<keyword evidence="9" id="KW-1185">Reference proteome</keyword>
<dbReference type="CDD" id="cd09897">
    <property type="entry name" value="H3TH_FEN1-XPG-like"/>
    <property type="match status" value="1"/>
</dbReference>
<dbReference type="PANTHER" id="PTHR12341:SF7">
    <property type="entry name" value="5'-3' EXORIBONUCLEASE 1"/>
    <property type="match status" value="1"/>
</dbReference>
<evidence type="ECO:0000259" key="7">
    <source>
        <dbReference type="Pfam" id="PF17846"/>
    </source>
</evidence>
<evidence type="ECO:0000256" key="3">
    <source>
        <dbReference type="ARBA" id="ARBA00022839"/>
    </source>
</evidence>
<accession>A0AAV9ITX8</accession>
<keyword evidence="2" id="KW-0378">Hydrolase</keyword>
<feature type="compositionally biased region" description="Low complexity" evidence="5">
    <location>
        <begin position="678"/>
        <end position="690"/>
    </location>
</feature>
<dbReference type="InterPro" id="IPR027073">
    <property type="entry name" value="5_3_exoribonuclease"/>
</dbReference>
<dbReference type="GO" id="GO:0005634">
    <property type="term" value="C:nucleus"/>
    <property type="evidence" value="ECO:0007669"/>
    <property type="project" value="TreeGrafter"/>
</dbReference>
<dbReference type="EMBL" id="JANCYW010000005">
    <property type="protein sequence ID" value="KAK4535555.1"/>
    <property type="molecule type" value="Genomic_DNA"/>
</dbReference>
<evidence type="ECO:0000256" key="1">
    <source>
        <dbReference type="ARBA" id="ARBA00022722"/>
    </source>
</evidence>
<dbReference type="Gene3D" id="3.40.50.12390">
    <property type="match status" value="2"/>
</dbReference>
<evidence type="ECO:0000259" key="6">
    <source>
        <dbReference type="Pfam" id="PF03159"/>
    </source>
</evidence>
<gene>
    <name evidence="8" type="ORF">CDCA_CDCA05G1580</name>
</gene>
<dbReference type="GO" id="GO:0004534">
    <property type="term" value="F:5'-3' RNA exonuclease activity"/>
    <property type="evidence" value="ECO:0007669"/>
    <property type="project" value="TreeGrafter"/>
</dbReference>
<name>A0AAV9ITX8_CYACA</name>
<dbReference type="CDD" id="cd18673">
    <property type="entry name" value="PIN_XRN1-2-like"/>
    <property type="match status" value="1"/>
</dbReference>
<feature type="domain" description="Xrn1 helical" evidence="7">
    <location>
        <begin position="415"/>
        <end position="589"/>
    </location>
</feature>
<feature type="compositionally biased region" description="Pro residues" evidence="5">
    <location>
        <begin position="773"/>
        <end position="792"/>
    </location>
</feature>
<reference evidence="8 9" key="1">
    <citation type="submission" date="2022-07" db="EMBL/GenBank/DDBJ databases">
        <title>Genome-wide signatures of adaptation to extreme environments.</title>
        <authorList>
            <person name="Cho C.H."/>
            <person name="Yoon H.S."/>
        </authorList>
    </citation>
    <scope>NUCLEOTIDE SEQUENCE [LARGE SCALE GENOMIC DNA]</scope>
    <source>
        <strain evidence="8 9">DBV 063 E5</strain>
    </source>
</reference>
<evidence type="ECO:0000313" key="9">
    <source>
        <dbReference type="Proteomes" id="UP001301350"/>
    </source>
</evidence>
<sequence>MGVPRFFRWLASRYPTINESLEGEHEFDNFYLDMNGIIHSCTHANDEELVALDEVEMFSRIFAYTERLYRIVRPRRLLYLAVDGVAPRAKMNQQRSRRFRSAKEAERLMAEAIERGEEVGYDESVGPRFDSNCITPGTAFMYRLSRAFKEWIEHKLRNDVAWKTGCDVIFSGPEVPGEGEHKIMEFIRELRAKREPDELPLRHCMYGLDADLIMLGLVTHEPYFTLLREKVLVRASSQESLGVAFRLAPRKPGGSRGAPTSSSPAAGERALAAARMGLPGAPPPEQDWDEFHLLHVGRLRDELLREVSYRPRGDPPIHLDLERVVDDFVFMCVLVGNDFLPHLPHLDISDGAVMLMLQAYRELLPQMGGYLTARHRVHPQRLEMFLARIGEEEVPYFERRGIEGQVAEYRDRYLYRVHYYRTKMGIEVTSADGEERLRKEVIQAYVEGLHWVLQYYHNGCPSWTWFYPHYFAPLCSDLRRLAEYRVRFMKGRPFRPLTQLLGVLPPESSAELPQPYRQLMLDAASPVRDFYPSEFEVDPNGKRNAWEAVVLLPFIDERRLLSAVNAIDPDIELTVEERLRDTIGQHTVFEARSGTYYDEPVAFRSVDWSKVPLASEQRAAFPKTLAELEATTPTKTTTAAKVPTNAASRSPPRTSSTPSRAGRAAPQRHGMDAPTRPRPSWAARAASRGPVLRDSVPSVTPRRGPHSAGAPGEAVDSGGTRRVPRAPSQPSSSSSSSRPPPGESSSRARRPPTYRSSSSSSSSSSSPCRTPRRPPTSRPSSPPPPPPEAPAD</sequence>
<comment type="caution">
    <text evidence="8">The sequence shown here is derived from an EMBL/GenBank/DDBJ whole genome shotgun (WGS) entry which is preliminary data.</text>
</comment>
<dbReference type="Gene3D" id="1.25.40.1050">
    <property type="match status" value="1"/>
</dbReference>
<evidence type="ECO:0000256" key="4">
    <source>
        <dbReference type="ARBA" id="ARBA00038299"/>
    </source>
</evidence>
<dbReference type="Pfam" id="PF03159">
    <property type="entry name" value="XRN_N"/>
    <property type="match status" value="1"/>
</dbReference>
<dbReference type="AlphaFoldDB" id="A0AAV9ITX8"/>
<dbReference type="GO" id="GO:0003723">
    <property type="term" value="F:RNA binding"/>
    <property type="evidence" value="ECO:0007669"/>
    <property type="project" value="TreeGrafter"/>
</dbReference>
<keyword evidence="3" id="KW-0269">Exonuclease</keyword>
<proteinExistence type="inferred from homology"/>
<comment type="similarity">
    <text evidence="4">Belongs to the 5'-3' exonuclease family.</text>
</comment>
<dbReference type="InterPro" id="IPR004859">
    <property type="entry name" value="Xrn1_N"/>
</dbReference>
<protein>
    <submittedName>
        <fullName evidence="8">Uncharacterized protein</fullName>
    </submittedName>
</protein>
<evidence type="ECO:0000256" key="2">
    <source>
        <dbReference type="ARBA" id="ARBA00022801"/>
    </source>
</evidence>
<evidence type="ECO:0000256" key="5">
    <source>
        <dbReference type="SAM" id="MobiDB-lite"/>
    </source>
</evidence>
<feature type="domain" description="Xrn1 N-terminal" evidence="6">
    <location>
        <begin position="1"/>
        <end position="230"/>
    </location>
</feature>
<dbReference type="Pfam" id="PF17846">
    <property type="entry name" value="XRN_M"/>
    <property type="match status" value="2"/>
</dbReference>
<keyword evidence="1" id="KW-0540">Nuclease</keyword>
<dbReference type="InterPro" id="IPR041412">
    <property type="entry name" value="Xrn1_helical"/>
</dbReference>
<feature type="compositionally biased region" description="Low complexity" evidence="5">
    <location>
        <begin position="725"/>
        <end position="737"/>
    </location>
</feature>
<evidence type="ECO:0000313" key="8">
    <source>
        <dbReference type="EMBL" id="KAK4535555.1"/>
    </source>
</evidence>
<dbReference type="Proteomes" id="UP001301350">
    <property type="component" value="Unassembled WGS sequence"/>
</dbReference>
<feature type="domain" description="Xrn1 helical" evidence="7">
    <location>
        <begin position="319"/>
        <end position="401"/>
    </location>
</feature>
<dbReference type="GO" id="GO:0000956">
    <property type="term" value="P:nuclear-transcribed mRNA catabolic process"/>
    <property type="evidence" value="ECO:0007669"/>
    <property type="project" value="TreeGrafter"/>
</dbReference>
<feature type="region of interest" description="Disordered" evidence="5">
    <location>
        <begin position="626"/>
        <end position="792"/>
    </location>
</feature>
<feature type="compositionally biased region" description="Low complexity" evidence="5">
    <location>
        <begin position="626"/>
        <end position="665"/>
    </location>
</feature>
<feature type="compositionally biased region" description="Low complexity" evidence="5">
    <location>
        <begin position="753"/>
        <end position="769"/>
    </location>
</feature>